<protein>
    <submittedName>
        <fullName evidence="1">Uncharacterized protein</fullName>
    </submittedName>
</protein>
<name>A0ABP7TJE0_9PSEU</name>
<evidence type="ECO:0000313" key="2">
    <source>
        <dbReference type="Proteomes" id="UP001501747"/>
    </source>
</evidence>
<reference evidence="2" key="1">
    <citation type="journal article" date="2019" name="Int. J. Syst. Evol. Microbiol.">
        <title>The Global Catalogue of Microorganisms (GCM) 10K type strain sequencing project: providing services to taxonomists for standard genome sequencing and annotation.</title>
        <authorList>
            <consortium name="The Broad Institute Genomics Platform"/>
            <consortium name="The Broad Institute Genome Sequencing Center for Infectious Disease"/>
            <person name="Wu L."/>
            <person name="Ma J."/>
        </authorList>
    </citation>
    <scope>NUCLEOTIDE SEQUENCE [LARGE SCALE GENOMIC DNA]</scope>
    <source>
        <strain evidence="2">JCM 17342</strain>
    </source>
</reference>
<gene>
    <name evidence="1" type="ORF">GCM10022247_59830</name>
</gene>
<comment type="caution">
    <text evidence="1">The sequence shown here is derived from an EMBL/GenBank/DDBJ whole genome shotgun (WGS) entry which is preliminary data.</text>
</comment>
<sequence length="54" mass="5899">MGDPRGYTEQTLGEIKKQRLFELVYSAQSDGPAAKDGTAPLGIMIQSWARTVSK</sequence>
<dbReference type="EMBL" id="BAABAL010000019">
    <property type="protein sequence ID" value="GAA4026916.1"/>
    <property type="molecule type" value="Genomic_DNA"/>
</dbReference>
<organism evidence="1 2">
    <name type="scientific">Allokutzneria multivorans</name>
    <dbReference type="NCBI Taxonomy" id="1142134"/>
    <lineage>
        <taxon>Bacteria</taxon>
        <taxon>Bacillati</taxon>
        <taxon>Actinomycetota</taxon>
        <taxon>Actinomycetes</taxon>
        <taxon>Pseudonocardiales</taxon>
        <taxon>Pseudonocardiaceae</taxon>
        <taxon>Allokutzneria</taxon>
    </lineage>
</organism>
<keyword evidence="2" id="KW-1185">Reference proteome</keyword>
<evidence type="ECO:0000313" key="1">
    <source>
        <dbReference type="EMBL" id="GAA4026916.1"/>
    </source>
</evidence>
<dbReference type="Proteomes" id="UP001501747">
    <property type="component" value="Unassembled WGS sequence"/>
</dbReference>
<accession>A0ABP7TJE0</accession>
<proteinExistence type="predicted"/>